<proteinExistence type="predicted"/>
<comment type="caution">
    <text evidence="3">The sequence shown here is derived from an EMBL/GenBank/DDBJ whole genome shotgun (WGS) entry which is preliminary data.</text>
</comment>
<organism evidence="3 4">
    <name type="scientific">Sanghuangporus baumii</name>
    <name type="common">Phellinus baumii</name>
    <dbReference type="NCBI Taxonomy" id="108892"/>
    <lineage>
        <taxon>Eukaryota</taxon>
        <taxon>Fungi</taxon>
        <taxon>Dikarya</taxon>
        <taxon>Basidiomycota</taxon>
        <taxon>Agaricomycotina</taxon>
        <taxon>Agaricomycetes</taxon>
        <taxon>Hymenochaetales</taxon>
        <taxon>Hymenochaetaceae</taxon>
        <taxon>Sanghuangporus</taxon>
    </lineage>
</organism>
<protein>
    <submittedName>
        <fullName evidence="3">Aldo/keto reductase</fullName>
    </submittedName>
</protein>
<dbReference type="OrthoDB" id="48988at2759"/>
<reference evidence="3" key="1">
    <citation type="submission" date="2016-06" db="EMBL/GenBank/DDBJ databases">
        <title>Draft Genome sequence of the fungus Inonotus baumii.</title>
        <authorList>
            <person name="Zhu H."/>
            <person name="Lin W."/>
        </authorList>
    </citation>
    <scope>NUCLEOTIDE SEQUENCE</scope>
    <source>
        <strain evidence="3">821</strain>
    </source>
</reference>
<feature type="domain" description="NADP-dependent oxidoreductase" evidence="2">
    <location>
        <begin position="156"/>
        <end position="238"/>
    </location>
</feature>
<dbReference type="PANTHER" id="PTHR43364:SF4">
    <property type="entry name" value="NAD(P)-LINKED OXIDOREDUCTASE SUPERFAMILY PROTEIN"/>
    <property type="match status" value="1"/>
</dbReference>
<keyword evidence="1" id="KW-0560">Oxidoreductase</keyword>
<feature type="domain" description="NADP-dependent oxidoreductase" evidence="2">
    <location>
        <begin position="88"/>
        <end position="138"/>
    </location>
</feature>
<dbReference type="Gene3D" id="3.20.20.100">
    <property type="entry name" value="NADP-dependent oxidoreductase domain"/>
    <property type="match status" value="2"/>
</dbReference>
<name>A0A9Q5MXM6_SANBA</name>
<accession>A0A9Q5MXM6</accession>
<dbReference type="AlphaFoldDB" id="A0A9Q5MXM6"/>
<dbReference type="Pfam" id="PF00248">
    <property type="entry name" value="Aldo_ket_red"/>
    <property type="match status" value="3"/>
</dbReference>
<dbReference type="InterPro" id="IPR050523">
    <property type="entry name" value="AKR_Detox_Biosynth"/>
</dbReference>
<evidence type="ECO:0000313" key="4">
    <source>
        <dbReference type="Proteomes" id="UP000757232"/>
    </source>
</evidence>
<sequence>MAQLSKPGQKRTRKPYGRLGNSGLKVSKIILSCMSYGAGIQIFDTANIYSNGLSEIILGKAIKKFNFPRDGLGQEGGSTSPQVFALSSKLMLDYIDILQCHRFDPFTPIEETIQALHDIVESGRVRYIGMSSYYAWQCYAKLWEFTQPDPSKSNDKYLSTSMIDFYGKYEGSREVNRRIQELAMKKGKTMAQIALAWVMNKDPVVAPIIGTTSLQNLMDLIDLVHIELTKEEMKYLEEPYQPLPVYGISVSKDEDDKIV</sequence>
<dbReference type="InterPro" id="IPR036812">
    <property type="entry name" value="NAD(P)_OxRdtase_dom_sf"/>
</dbReference>
<evidence type="ECO:0000259" key="2">
    <source>
        <dbReference type="Pfam" id="PF00248"/>
    </source>
</evidence>
<dbReference type="Proteomes" id="UP000757232">
    <property type="component" value="Unassembled WGS sequence"/>
</dbReference>
<dbReference type="InterPro" id="IPR023210">
    <property type="entry name" value="NADP_OxRdtase_dom"/>
</dbReference>
<evidence type="ECO:0000313" key="3">
    <source>
        <dbReference type="EMBL" id="OCB84032.1"/>
    </source>
</evidence>
<keyword evidence="4" id="KW-1185">Reference proteome</keyword>
<dbReference type="SUPFAM" id="SSF51430">
    <property type="entry name" value="NAD(P)-linked oxidoreductase"/>
    <property type="match status" value="1"/>
</dbReference>
<feature type="domain" description="NADP-dependent oxidoreductase" evidence="2">
    <location>
        <begin position="36"/>
        <end position="71"/>
    </location>
</feature>
<gene>
    <name evidence="3" type="ORF">A7U60_g8703</name>
</gene>
<evidence type="ECO:0000256" key="1">
    <source>
        <dbReference type="ARBA" id="ARBA00023002"/>
    </source>
</evidence>
<dbReference type="EMBL" id="LNZH02000216">
    <property type="protein sequence ID" value="OCB84032.1"/>
    <property type="molecule type" value="Genomic_DNA"/>
</dbReference>
<dbReference type="PANTHER" id="PTHR43364">
    <property type="entry name" value="NADH-SPECIFIC METHYLGLYOXAL REDUCTASE-RELATED"/>
    <property type="match status" value="1"/>
</dbReference>
<dbReference type="GO" id="GO:0016491">
    <property type="term" value="F:oxidoreductase activity"/>
    <property type="evidence" value="ECO:0007669"/>
    <property type="project" value="UniProtKB-KW"/>
</dbReference>